<evidence type="ECO:0000313" key="10">
    <source>
        <dbReference type="Proteomes" id="UP001151760"/>
    </source>
</evidence>
<reference evidence="9" key="1">
    <citation type="journal article" date="2022" name="Int. J. Mol. Sci.">
        <title>Draft Genome of Tanacetum Coccineum: Genomic Comparison of Closely Related Tanacetum-Family Plants.</title>
        <authorList>
            <person name="Yamashiro T."/>
            <person name="Shiraishi A."/>
            <person name="Nakayama K."/>
            <person name="Satake H."/>
        </authorList>
    </citation>
    <scope>NUCLEOTIDE SEQUENCE</scope>
</reference>
<feature type="transmembrane region" description="Helical" evidence="7">
    <location>
        <begin position="1164"/>
        <end position="1196"/>
    </location>
</feature>
<dbReference type="EMBL" id="BQNB010017565">
    <property type="protein sequence ID" value="GJT64672.1"/>
    <property type="molecule type" value="Genomic_DNA"/>
</dbReference>
<feature type="compositionally biased region" description="Low complexity" evidence="6">
    <location>
        <begin position="132"/>
        <end position="142"/>
    </location>
</feature>
<feature type="compositionally biased region" description="Basic and acidic residues" evidence="6">
    <location>
        <begin position="905"/>
        <end position="946"/>
    </location>
</feature>
<feature type="compositionally biased region" description="Basic and acidic residues" evidence="6">
    <location>
        <begin position="153"/>
        <end position="167"/>
    </location>
</feature>
<evidence type="ECO:0000256" key="7">
    <source>
        <dbReference type="SAM" id="Phobius"/>
    </source>
</evidence>
<evidence type="ECO:0000256" key="3">
    <source>
        <dbReference type="ARBA" id="ARBA00022692"/>
    </source>
</evidence>
<dbReference type="SUPFAM" id="SSF56672">
    <property type="entry name" value="DNA/RNA polymerases"/>
    <property type="match status" value="1"/>
</dbReference>
<dbReference type="Pfam" id="PF07727">
    <property type="entry name" value="RVT_2"/>
    <property type="match status" value="2"/>
</dbReference>
<sequence>MDLINSTAVTDTKISLAFLDLIVHFSILKGKKSQNSEKQRWKPKTFHISSPHDLASGYIVETCGVSSGIAKRQDALNPFLIPSSSQFRTRIVEETLHITFLENKPNDVGSRPEWLFDIHTLTKSMSYKPVVTGNQTNGNTGNKESIDAGQARKKTDPAKEDDKDDQDLREFERLIIQGKEAKININNTNSVSAISSPVNTAGTKDTDVNSTNSIYTASPLVNFDRLSYFYANPPDDPKMPNLEDTGIFGGAYDDEDFVAVGDMSNLESFMSVSLIATTRVHKDHLVKQIIGDLHSAPQIRRMTKNSKEHGLMSLIQKQRRTNHNDFQNCLFACFLSQVEPKKTLVDLPYGKRAIRIKWVYRNKKDERGIVVRNKARLVTQGYTQEEGIDYDKVFAPVVRIKVIRGSLLFANLPGVLSPEFLTSFKVEKALYGLHQAPRAWYETLSTYLLENGFQRGTINKTLFIKKIKGDILLVQIYVDDIIFGSTKKELCTEFEKLMHKKFQMSSMGELIFFLGLQVMQKEDGIFISQDKYVDEILKKFGFSDMRIASTPIETSKPLIKDVEAEDIDVHLYRSMIGSLMYLTSSRPDIMFVVCAYARFQVTPKASHLHDVKRIFRYLKGNPQQEVLWIQNQMLDYGYNFMNTKIFIDNESTICIVKNPVFHSKTKHIEIRNHFIRDSYKKILLQVINIHTDRNVANLLTKALNFQDDAETQGRYDHDVSTAEVTTASVLVDVDVSAASPTRPVDDSTTDDITLAETIMKIKSSASRSQKDKGVMFKEPTSNAALIEEWDSIEATIDADRQLAEQLQAQEREELTVEEQSKLLAEFIETRIKYFTAKRVEENRNKPPTKTHQRSRMCTYLKNIEGYKHKDFKGKSFDAIKKMFDKAYKRVNTFVAIDSKVVESSGNKDESSGKKDESSGKKAESSGKEAVSKKRLGENLSEESVKRQKLKDDAEKAELKLCLKIAPNDDKAINIEPLDTKSLIVLYAMLNDFDRQDLIDLYRGGLLGIKGFLTVTTAGSSYNCWLELLLLLKIEEKVLKRNVIIDDVADESNLNYFVKLANYLFKTDGSGYHHTWPEMEFGWKIVLGSFIGFCGAAFGSVGGVGGGGIFVPMLTLIIGFDPKSATAISKCMIMGAAASTVYYNLKLRHPTLDMPIIDYDLALLIQPMLMLGISIGVAFNVIFADWMVTVLLIVLFIGTSTKAFCRGVETWKKETIMKKEAAKRLEGNDGAEAEYKMLPGGPSNGTTTKPERALKEEVTILENVCWKELGLLVFVWIAFLGLQIAKVPISFGVSGYEAVSLYNGSRTISSKGESSATLTIGQLVLYCSCGILAGLVGGLLGLGGGFIMGPLFLELGVPPQVSSATATFAMTFSSSMSVVEYYLLKRFPVPYAAYFLIVATIAAFVGQHVVRKIIMILGRASLIIFILAFTIFVSAISLGGVGISNMITKFQQHEYMGFENLCKFKGHWNHAPEATSNQIVTDLLWPVERPVLKLASGIQMLIHG</sequence>
<evidence type="ECO:0000256" key="1">
    <source>
        <dbReference type="ARBA" id="ARBA00004141"/>
    </source>
</evidence>
<protein>
    <submittedName>
        <fullName evidence="9">Sulfite exporter TauE/SafE family protein 3-like protein</fullName>
    </submittedName>
</protein>
<dbReference type="InterPro" id="IPR013103">
    <property type="entry name" value="RVT_2"/>
</dbReference>
<evidence type="ECO:0000256" key="6">
    <source>
        <dbReference type="SAM" id="MobiDB-lite"/>
    </source>
</evidence>
<feature type="transmembrane region" description="Helical" evidence="7">
    <location>
        <begin position="1322"/>
        <end position="1351"/>
    </location>
</feature>
<dbReference type="Proteomes" id="UP001151760">
    <property type="component" value="Unassembled WGS sequence"/>
</dbReference>
<dbReference type="Pfam" id="PF01925">
    <property type="entry name" value="TauE"/>
    <property type="match status" value="2"/>
</dbReference>
<dbReference type="InterPro" id="IPR002781">
    <property type="entry name" value="TM_pro_TauE-like"/>
</dbReference>
<comment type="subcellular location">
    <subcellularLocation>
        <location evidence="1">Membrane</location>
        <topology evidence="1">Multi-pass membrane protein</topology>
    </subcellularLocation>
</comment>
<dbReference type="CDD" id="cd09272">
    <property type="entry name" value="RNase_HI_RT_Ty1"/>
    <property type="match status" value="1"/>
</dbReference>
<name>A0ABQ5FQ92_9ASTR</name>
<feature type="transmembrane region" description="Helical" evidence="7">
    <location>
        <begin position="1390"/>
        <end position="1409"/>
    </location>
</feature>
<organism evidence="9 10">
    <name type="scientific">Tanacetum coccineum</name>
    <dbReference type="NCBI Taxonomy" id="301880"/>
    <lineage>
        <taxon>Eukaryota</taxon>
        <taxon>Viridiplantae</taxon>
        <taxon>Streptophyta</taxon>
        <taxon>Embryophyta</taxon>
        <taxon>Tracheophyta</taxon>
        <taxon>Spermatophyta</taxon>
        <taxon>Magnoliopsida</taxon>
        <taxon>eudicotyledons</taxon>
        <taxon>Gunneridae</taxon>
        <taxon>Pentapetalae</taxon>
        <taxon>asterids</taxon>
        <taxon>campanulids</taxon>
        <taxon>Asterales</taxon>
        <taxon>Asteraceae</taxon>
        <taxon>Asteroideae</taxon>
        <taxon>Anthemideae</taxon>
        <taxon>Anthemidinae</taxon>
        <taxon>Tanacetum</taxon>
    </lineage>
</organism>
<accession>A0ABQ5FQ92</accession>
<dbReference type="InterPro" id="IPR043502">
    <property type="entry name" value="DNA/RNA_pol_sf"/>
</dbReference>
<evidence type="ECO:0000259" key="8">
    <source>
        <dbReference type="Pfam" id="PF07727"/>
    </source>
</evidence>
<dbReference type="PANTHER" id="PTHR14255">
    <property type="entry name" value="CEREBLON"/>
    <property type="match status" value="1"/>
</dbReference>
<gene>
    <name evidence="9" type="ORF">Tco_1016152</name>
</gene>
<feature type="region of interest" description="Disordered" evidence="6">
    <location>
        <begin position="903"/>
        <end position="946"/>
    </location>
</feature>
<feature type="domain" description="Reverse transcriptase Ty1/copia-type" evidence="8">
    <location>
        <begin position="424"/>
        <end position="553"/>
    </location>
</feature>
<keyword evidence="10" id="KW-1185">Reference proteome</keyword>
<feature type="region of interest" description="Disordered" evidence="6">
    <location>
        <begin position="129"/>
        <end position="167"/>
    </location>
</feature>
<proteinExistence type="inferred from homology"/>
<feature type="transmembrane region" description="Helical" evidence="7">
    <location>
        <begin position="1363"/>
        <end position="1383"/>
    </location>
</feature>
<keyword evidence="5 7" id="KW-0472">Membrane</keyword>
<feature type="domain" description="Reverse transcriptase Ty1/copia-type" evidence="8">
    <location>
        <begin position="343"/>
        <end position="409"/>
    </location>
</feature>
<feature type="transmembrane region" description="Helical" evidence="7">
    <location>
        <begin position="1421"/>
        <end position="1442"/>
    </location>
</feature>
<evidence type="ECO:0000256" key="4">
    <source>
        <dbReference type="ARBA" id="ARBA00022989"/>
    </source>
</evidence>
<comment type="similarity">
    <text evidence="2">Belongs to the 4-toluene sulfonate uptake permease (TSUP) (TC 2.A.102) family.</text>
</comment>
<evidence type="ECO:0000256" key="2">
    <source>
        <dbReference type="ARBA" id="ARBA00009142"/>
    </source>
</evidence>
<comment type="caution">
    <text evidence="9">The sequence shown here is derived from an EMBL/GenBank/DDBJ whole genome shotgun (WGS) entry which is preliminary data.</text>
</comment>
<evidence type="ECO:0000313" key="9">
    <source>
        <dbReference type="EMBL" id="GJT64672.1"/>
    </source>
</evidence>
<reference evidence="9" key="2">
    <citation type="submission" date="2022-01" db="EMBL/GenBank/DDBJ databases">
        <authorList>
            <person name="Yamashiro T."/>
            <person name="Shiraishi A."/>
            <person name="Satake H."/>
            <person name="Nakayama K."/>
        </authorList>
    </citation>
    <scope>NUCLEOTIDE SEQUENCE</scope>
</reference>
<dbReference type="PANTHER" id="PTHR14255:SF1">
    <property type="entry name" value="SULFITE EXPORTER TAUE_SAFE FAMILY PROTEIN 3"/>
    <property type="match status" value="1"/>
</dbReference>
<keyword evidence="3 7" id="KW-0812">Transmembrane</keyword>
<feature type="transmembrane region" description="Helical" evidence="7">
    <location>
        <begin position="1089"/>
        <end position="1119"/>
    </location>
</feature>
<evidence type="ECO:0000256" key="5">
    <source>
        <dbReference type="ARBA" id="ARBA00023136"/>
    </source>
</evidence>
<keyword evidence="4 7" id="KW-1133">Transmembrane helix</keyword>